<gene>
    <name evidence="10" type="ORF">H9889_02770</name>
</gene>
<keyword evidence="2" id="KW-0479">Metal-binding</keyword>
<keyword evidence="1" id="KW-0004">4Fe-4S</keyword>
<dbReference type="AlphaFoldDB" id="A0A9D1Q4B8"/>
<sequence length="315" mass="36721">MDLRHAEYLKLLGIQAWCQQEDLPRVQENLRTLKLLQKNATEKHLIAEPPTQNLQEKPQIDSAVRDQPSQQQHDERPNFAADMSVDPNRFRKQLEEVTSGLRVNVAPKISESIAVKTNFVAEAFAYPVDRSVLEPHFSDAVKQCIGCDFSQNRHQVTLPRQGRDARIMVITDIPLKEEMFQGYVLDKSDESFFFKAMNAVGLNENQLYITPFIKCRPPELRDVSDKEWHACFQILKREILEIKPEMIFLLGRSSVKFLLQKELPFESLRRERHLIEIEGIEFPVIISHSPRVYAKNSRLKANFWQDLKFLRRQLG</sequence>
<dbReference type="Gene3D" id="3.40.470.10">
    <property type="entry name" value="Uracil-DNA glycosylase-like domain"/>
    <property type="match status" value="1"/>
</dbReference>
<dbReference type="GO" id="GO:0006281">
    <property type="term" value="P:DNA repair"/>
    <property type="evidence" value="ECO:0007669"/>
    <property type="project" value="UniProtKB-KW"/>
</dbReference>
<comment type="caution">
    <text evidence="10">The sequence shown here is derived from an EMBL/GenBank/DDBJ whole genome shotgun (WGS) entry which is preliminary data.</text>
</comment>
<organism evidence="10 11">
    <name type="scientific">Candidatus Ignatzschineria merdigallinarum</name>
    <dbReference type="NCBI Taxonomy" id="2838621"/>
    <lineage>
        <taxon>Bacteria</taxon>
        <taxon>Pseudomonadati</taxon>
        <taxon>Pseudomonadota</taxon>
        <taxon>Gammaproteobacteria</taxon>
        <taxon>Cardiobacteriales</taxon>
        <taxon>Ignatzschineriaceae</taxon>
        <taxon>Ignatzschineria</taxon>
    </lineage>
</organism>
<evidence type="ECO:0000256" key="2">
    <source>
        <dbReference type="ARBA" id="ARBA00022723"/>
    </source>
</evidence>
<evidence type="ECO:0000259" key="9">
    <source>
        <dbReference type="Pfam" id="PF03167"/>
    </source>
</evidence>
<feature type="region of interest" description="Disordered" evidence="8">
    <location>
        <begin position="44"/>
        <end position="82"/>
    </location>
</feature>
<evidence type="ECO:0000256" key="7">
    <source>
        <dbReference type="ARBA" id="ARBA00023204"/>
    </source>
</evidence>
<keyword evidence="3" id="KW-0227">DNA damage</keyword>
<protein>
    <submittedName>
        <fullName evidence="10">Uracil-DNA glycosylase</fullName>
    </submittedName>
</protein>
<dbReference type="CDD" id="cd10030">
    <property type="entry name" value="UDG-F4_TTUDGA_SPO1dp_like"/>
    <property type="match status" value="1"/>
</dbReference>
<keyword evidence="7" id="KW-0234">DNA repair</keyword>
<keyword evidence="4" id="KW-0378">Hydrolase</keyword>
<keyword evidence="5" id="KW-0408">Iron</keyword>
<dbReference type="GO" id="GO:0097506">
    <property type="term" value="F:deaminated base DNA N-glycosylase activity"/>
    <property type="evidence" value="ECO:0007669"/>
    <property type="project" value="UniProtKB-ARBA"/>
</dbReference>
<dbReference type="PANTHER" id="PTHR33693">
    <property type="entry name" value="TYPE-5 URACIL-DNA GLYCOSYLASE"/>
    <property type="match status" value="1"/>
</dbReference>
<evidence type="ECO:0000256" key="3">
    <source>
        <dbReference type="ARBA" id="ARBA00022763"/>
    </source>
</evidence>
<evidence type="ECO:0000256" key="8">
    <source>
        <dbReference type="SAM" id="MobiDB-lite"/>
    </source>
</evidence>
<dbReference type="GO" id="GO:0046872">
    <property type="term" value="F:metal ion binding"/>
    <property type="evidence" value="ECO:0007669"/>
    <property type="project" value="UniProtKB-KW"/>
</dbReference>
<dbReference type="GO" id="GO:0051539">
    <property type="term" value="F:4 iron, 4 sulfur cluster binding"/>
    <property type="evidence" value="ECO:0007669"/>
    <property type="project" value="UniProtKB-KW"/>
</dbReference>
<dbReference type="InterPro" id="IPR036895">
    <property type="entry name" value="Uracil-DNA_glycosylase-like_sf"/>
</dbReference>
<accession>A0A9D1Q4B8</accession>
<dbReference type="InterPro" id="IPR005122">
    <property type="entry name" value="Uracil-DNA_glycosylase-like"/>
</dbReference>
<evidence type="ECO:0000313" key="10">
    <source>
        <dbReference type="EMBL" id="HIW06233.1"/>
    </source>
</evidence>
<dbReference type="SUPFAM" id="SSF52141">
    <property type="entry name" value="Uracil-DNA glycosylase-like"/>
    <property type="match status" value="1"/>
</dbReference>
<reference evidence="10" key="1">
    <citation type="journal article" date="2021" name="PeerJ">
        <title>Extensive microbial diversity within the chicken gut microbiome revealed by metagenomics and culture.</title>
        <authorList>
            <person name="Gilroy R."/>
            <person name="Ravi A."/>
            <person name="Getino M."/>
            <person name="Pursley I."/>
            <person name="Horton D.L."/>
            <person name="Alikhan N.F."/>
            <person name="Baker D."/>
            <person name="Gharbi K."/>
            <person name="Hall N."/>
            <person name="Watson M."/>
            <person name="Adriaenssens E.M."/>
            <person name="Foster-Nyarko E."/>
            <person name="Jarju S."/>
            <person name="Secka A."/>
            <person name="Antonio M."/>
            <person name="Oren A."/>
            <person name="Chaudhuri R.R."/>
            <person name="La Ragione R."/>
            <person name="Hildebrand F."/>
            <person name="Pallen M.J."/>
        </authorList>
    </citation>
    <scope>NUCLEOTIDE SEQUENCE</scope>
    <source>
        <strain evidence="10">CHK160-9182</strain>
    </source>
</reference>
<proteinExistence type="predicted"/>
<evidence type="ECO:0000256" key="4">
    <source>
        <dbReference type="ARBA" id="ARBA00022801"/>
    </source>
</evidence>
<dbReference type="InterPro" id="IPR051536">
    <property type="entry name" value="UDG_Type-4/5"/>
</dbReference>
<reference evidence="10" key="2">
    <citation type="submission" date="2021-04" db="EMBL/GenBank/DDBJ databases">
        <authorList>
            <person name="Gilroy R."/>
        </authorList>
    </citation>
    <scope>NUCLEOTIDE SEQUENCE</scope>
    <source>
        <strain evidence="10">CHK160-9182</strain>
    </source>
</reference>
<feature type="domain" description="Uracil-DNA glycosylase-like" evidence="9">
    <location>
        <begin position="164"/>
        <end position="308"/>
    </location>
</feature>
<dbReference type="EMBL" id="DXHP01000064">
    <property type="protein sequence ID" value="HIW06233.1"/>
    <property type="molecule type" value="Genomic_DNA"/>
</dbReference>
<evidence type="ECO:0000313" key="11">
    <source>
        <dbReference type="Proteomes" id="UP000823934"/>
    </source>
</evidence>
<dbReference type="Proteomes" id="UP000823934">
    <property type="component" value="Unassembled WGS sequence"/>
</dbReference>
<evidence type="ECO:0000256" key="5">
    <source>
        <dbReference type="ARBA" id="ARBA00023004"/>
    </source>
</evidence>
<evidence type="ECO:0000256" key="1">
    <source>
        <dbReference type="ARBA" id="ARBA00022485"/>
    </source>
</evidence>
<dbReference type="PANTHER" id="PTHR33693:SF1">
    <property type="entry name" value="TYPE-4 URACIL-DNA GLYCOSYLASE"/>
    <property type="match status" value="1"/>
</dbReference>
<evidence type="ECO:0000256" key="6">
    <source>
        <dbReference type="ARBA" id="ARBA00023014"/>
    </source>
</evidence>
<keyword evidence="6" id="KW-0411">Iron-sulfur</keyword>
<dbReference type="Pfam" id="PF03167">
    <property type="entry name" value="UDG"/>
    <property type="match status" value="1"/>
</dbReference>
<name>A0A9D1Q4B8_9GAMM</name>